<dbReference type="InterPro" id="IPR012933">
    <property type="entry name" value="HicA_mRNA_interferase"/>
</dbReference>
<comment type="caution">
    <text evidence="8">The sequence shown here is derived from an EMBL/GenBank/DDBJ whole genome shotgun (WGS) entry which is preliminary data.</text>
</comment>
<comment type="similarity">
    <text evidence="1">Belongs to the HicA mRNA interferase family.</text>
</comment>
<keyword evidence="2" id="KW-1277">Toxin-antitoxin system</keyword>
<dbReference type="Pfam" id="PF07927">
    <property type="entry name" value="HicA_toxin"/>
    <property type="match status" value="1"/>
</dbReference>
<dbReference type="GO" id="GO:0016787">
    <property type="term" value="F:hydrolase activity"/>
    <property type="evidence" value="ECO:0007669"/>
    <property type="project" value="UniProtKB-KW"/>
</dbReference>
<dbReference type="SUPFAM" id="SSF54786">
    <property type="entry name" value="YcfA/nrd intein domain"/>
    <property type="match status" value="1"/>
</dbReference>
<keyword evidence="5" id="KW-0378">Hydrolase</keyword>
<dbReference type="Proteomes" id="UP000180280">
    <property type="component" value="Unassembled WGS sequence"/>
</dbReference>
<dbReference type="GO" id="GO:0004519">
    <property type="term" value="F:endonuclease activity"/>
    <property type="evidence" value="ECO:0007669"/>
    <property type="project" value="UniProtKB-KW"/>
</dbReference>
<evidence type="ECO:0000256" key="4">
    <source>
        <dbReference type="ARBA" id="ARBA00022759"/>
    </source>
</evidence>
<organism evidence="8 10">
    <name type="scientific">Chromobacterium sphagni</name>
    <dbReference type="NCBI Taxonomy" id="1903179"/>
    <lineage>
        <taxon>Bacteria</taxon>
        <taxon>Pseudomonadati</taxon>
        <taxon>Pseudomonadota</taxon>
        <taxon>Betaproteobacteria</taxon>
        <taxon>Neisseriales</taxon>
        <taxon>Chromobacteriaceae</taxon>
        <taxon>Chromobacterium</taxon>
    </lineage>
</organism>
<sequence>MNSREFIRMLMDDGWFEVACKGSHHQFKHPTKPGRVTVKHPTKDYKIGTWNSMLKQAGLK</sequence>
<reference evidence="10 11" key="1">
    <citation type="submission" date="2016-09" db="EMBL/GenBank/DDBJ databases">
        <title>Chromobacterium muskegensis sp. nov., an insecticidal bacterium isolated from Sphagnum bogs.</title>
        <authorList>
            <person name="Sparks M.E."/>
            <person name="Blackburn M.B."/>
            <person name="Gundersen-Rindal D.E."/>
            <person name="Mitchell A."/>
            <person name="Farrar R."/>
            <person name="Kuhar D."/>
        </authorList>
    </citation>
    <scope>NUCLEOTIDE SEQUENCE [LARGE SCALE GENOMIC DNA]</scope>
    <source>
        <strain evidence="9 11">14B-1</strain>
        <strain evidence="8 10">37-2</strain>
    </source>
</reference>
<dbReference type="EMBL" id="MKCS01000004">
    <property type="protein sequence ID" value="OHX10225.1"/>
    <property type="molecule type" value="Genomic_DNA"/>
</dbReference>
<evidence type="ECO:0000256" key="1">
    <source>
        <dbReference type="ARBA" id="ARBA00006620"/>
    </source>
</evidence>
<proteinExistence type="inferred from homology"/>
<keyword evidence="7" id="KW-0346">Stress response</keyword>
<dbReference type="InterPro" id="IPR038570">
    <property type="entry name" value="HicA_sf"/>
</dbReference>
<dbReference type="Gene3D" id="3.30.920.30">
    <property type="entry name" value="Hypothetical protein"/>
    <property type="match status" value="1"/>
</dbReference>
<keyword evidence="6" id="KW-0694">RNA-binding</keyword>
<gene>
    <name evidence="9" type="ORF">BI344_08105</name>
    <name evidence="8" type="ORF">BI347_20710</name>
</gene>
<evidence type="ECO:0000256" key="6">
    <source>
        <dbReference type="ARBA" id="ARBA00022884"/>
    </source>
</evidence>
<dbReference type="Proteomes" id="UP000180088">
    <property type="component" value="Unassembled WGS sequence"/>
</dbReference>
<name>A0A1S1WT04_9NEIS</name>
<evidence type="ECO:0000313" key="9">
    <source>
        <dbReference type="EMBL" id="OHX20556.1"/>
    </source>
</evidence>
<evidence type="ECO:0000256" key="5">
    <source>
        <dbReference type="ARBA" id="ARBA00022801"/>
    </source>
</evidence>
<dbReference type="AlphaFoldDB" id="A0A1S1WT04"/>
<accession>A0A1S1WT04</accession>
<evidence type="ECO:0000313" key="10">
    <source>
        <dbReference type="Proteomes" id="UP000180088"/>
    </source>
</evidence>
<dbReference type="GO" id="GO:0003729">
    <property type="term" value="F:mRNA binding"/>
    <property type="evidence" value="ECO:0007669"/>
    <property type="project" value="InterPro"/>
</dbReference>
<dbReference type="EMBL" id="MKCT01000017">
    <property type="protein sequence ID" value="OHX20556.1"/>
    <property type="molecule type" value="Genomic_DNA"/>
</dbReference>
<evidence type="ECO:0000256" key="3">
    <source>
        <dbReference type="ARBA" id="ARBA00022722"/>
    </source>
</evidence>
<keyword evidence="3" id="KW-0540">Nuclease</keyword>
<protein>
    <submittedName>
        <fullName evidence="8">Addiction module toxin, HicA family</fullName>
    </submittedName>
</protein>
<evidence type="ECO:0000313" key="11">
    <source>
        <dbReference type="Proteomes" id="UP000180280"/>
    </source>
</evidence>
<evidence type="ECO:0000313" key="8">
    <source>
        <dbReference type="EMBL" id="OHX10225.1"/>
    </source>
</evidence>
<keyword evidence="11" id="KW-1185">Reference proteome</keyword>
<dbReference type="RefSeq" id="WP_071112973.1">
    <property type="nucleotide sequence ID" value="NZ_MKCT01000024.1"/>
</dbReference>
<evidence type="ECO:0000256" key="7">
    <source>
        <dbReference type="ARBA" id="ARBA00023016"/>
    </source>
</evidence>
<dbReference type="OrthoDB" id="9811409at2"/>
<evidence type="ECO:0000256" key="2">
    <source>
        <dbReference type="ARBA" id="ARBA00022649"/>
    </source>
</evidence>
<keyword evidence="4" id="KW-0255">Endonuclease</keyword>